<reference evidence="3" key="1">
    <citation type="submission" date="2022-11" db="UniProtKB">
        <authorList>
            <consortium name="WormBaseParasite"/>
        </authorList>
    </citation>
    <scope>IDENTIFICATION</scope>
</reference>
<keyword evidence="1" id="KW-1133">Transmembrane helix</keyword>
<proteinExistence type="predicted"/>
<keyword evidence="2" id="KW-1185">Reference proteome</keyword>
<dbReference type="WBParaSite" id="PSAMB.scaffold1052size36665.g10584.t1">
    <property type="protein sequence ID" value="PSAMB.scaffold1052size36665.g10584.t1"/>
    <property type="gene ID" value="PSAMB.scaffold1052size36665.g10584"/>
</dbReference>
<organism evidence="2 3">
    <name type="scientific">Plectus sambesii</name>
    <dbReference type="NCBI Taxonomy" id="2011161"/>
    <lineage>
        <taxon>Eukaryota</taxon>
        <taxon>Metazoa</taxon>
        <taxon>Ecdysozoa</taxon>
        <taxon>Nematoda</taxon>
        <taxon>Chromadorea</taxon>
        <taxon>Plectida</taxon>
        <taxon>Plectina</taxon>
        <taxon>Plectoidea</taxon>
        <taxon>Plectidae</taxon>
        <taxon>Plectus</taxon>
    </lineage>
</organism>
<protein>
    <submittedName>
        <fullName evidence="3">Uncharacterized protein</fullName>
    </submittedName>
</protein>
<evidence type="ECO:0000313" key="3">
    <source>
        <dbReference type="WBParaSite" id="PSAMB.scaffold1052size36665.g10584.t1"/>
    </source>
</evidence>
<evidence type="ECO:0000313" key="2">
    <source>
        <dbReference type="Proteomes" id="UP000887566"/>
    </source>
</evidence>
<feature type="transmembrane region" description="Helical" evidence="1">
    <location>
        <begin position="102"/>
        <end position="122"/>
    </location>
</feature>
<evidence type="ECO:0000256" key="1">
    <source>
        <dbReference type="SAM" id="Phobius"/>
    </source>
</evidence>
<dbReference type="Proteomes" id="UP000887566">
    <property type="component" value="Unplaced"/>
</dbReference>
<feature type="transmembrane region" description="Helical" evidence="1">
    <location>
        <begin position="128"/>
        <end position="147"/>
    </location>
</feature>
<keyword evidence="1" id="KW-0812">Transmembrane</keyword>
<keyword evidence="1" id="KW-0472">Membrane</keyword>
<accession>A0A914UK81</accession>
<sequence>MYVVISRPIIVVCKAAPPPSGGAVSAQVPRSGRRVQLRRLRGRAVADFGDGEVRQGICRILAAVFADDVPLCVCRHLCPSAAARRCFPPVLASRRPLLRPDLYYMVSVGYGAIVVSSTASLAPFSHPLVYTRVVLLAAPLVSLFSSFSSTLKYSVFFCFFATTRDTVFYIEPTTDMRVVARVSYGSAVPRVW</sequence>
<name>A0A914UK81_9BILA</name>
<dbReference type="AlphaFoldDB" id="A0A914UK81"/>